<dbReference type="InterPro" id="IPR052156">
    <property type="entry name" value="BCAA_Transport_ATP-bd_LivF"/>
</dbReference>
<dbReference type="eggNOG" id="COG0410">
    <property type="taxonomic scope" value="Bacteria"/>
</dbReference>
<dbReference type="PANTHER" id="PTHR43820:SF5">
    <property type="entry name" value="HIGH-AFFINITY BRANCHED-CHAIN AMINO ACID TRANSPORT ATP-BINDING PROTEIN"/>
    <property type="match status" value="1"/>
</dbReference>
<accession>W4VJI5</accession>
<evidence type="ECO:0000256" key="3">
    <source>
        <dbReference type="ARBA" id="ARBA00022970"/>
    </source>
</evidence>
<feature type="domain" description="ABC transporter" evidence="4">
    <location>
        <begin position="21"/>
        <end position="114"/>
    </location>
</feature>
<keyword evidence="6" id="KW-1185">Reference proteome</keyword>
<keyword evidence="2" id="KW-0813">Transport</keyword>
<sequence length="123" mass="13870">MIEMLTINGLEAGYEESMVIHKIEMEVKDNQVICVMGRNGGVGKTTLLKTIIGILTPKQGSIHYQSEDITNTRPSQRARKGIGYVPQGREIFPKLTVYENLLIGLEAGKQKKLMKRFMIISQY</sequence>
<dbReference type="GO" id="GO:0015658">
    <property type="term" value="F:branched-chain amino acid transmembrane transporter activity"/>
    <property type="evidence" value="ECO:0007669"/>
    <property type="project" value="TreeGrafter"/>
</dbReference>
<comment type="caution">
    <text evidence="5">The sequence shown here is derived from an EMBL/GenBank/DDBJ whole genome shotgun (WGS) entry which is preliminary data.</text>
</comment>
<evidence type="ECO:0000256" key="2">
    <source>
        <dbReference type="ARBA" id="ARBA00022448"/>
    </source>
</evidence>
<evidence type="ECO:0000259" key="4">
    <source>
        <dbReference type="Pfam" id="PF00005"/>
    </source>
</evidence>
<dbReference type="Proteomes" id="UP000019102">
    <property type="component" value="Unassembled WGS sequence"/>
</dbReference>
<dbReference type="GO" id="GO:0005524">
    <property type="term" value="F:ATP binding"/>
    <property type="evidence" value="ECO:0007669"/>
    <property type="project" value="InterPro"/>
</dbReference>
<reference evidence="5 6" key="1">
    <citation type="journal article" date="2014" name="Genome Announc.">
        <title>Draft Genome Sequence of the Boron-Tolerant and Moderately Halotolerant Bacterium Gracilibacillus boraciitolerans JCM 21714T.</title>
        <authorList>
            <person name="Ahmed I."/>
            <person name="Oshima K."/>
            <person name="Suda W."/>
            <person name="Kitamura K."/>
            <person name="Iida T."/>
            <person name="Ohmori Y."/>
            <person name="Fujiwara T."/>
            <person name="Hattori M."/>
            <person name="Ohkuma M."/>
        </authorList>
    </citation>
    <scope>NUCLEOTIDE SEQUENCE [LARGE SCALE GENOMIC DNA]</scope>
    <source>
        <strain evidence="5 6">JCM 21714</strain>
    </source>
</reference>
<dbReference type="EMBL" id="BAVS01000011">
    <property type="protein sequence ID" value="GAE93326.1"/>
    <property type="molecule type" value="Genomic_DNA"/>
</dbReference>
<dbReference type="SUPFAM" id="SSF52540">
    <property type="entry name" value="P-loop containing nucleoside triphosphate hydrolases"/>
    <property type="match status" value="1"/>
</dbReference>
<dbReference type="Gene3D" id="3.40.50.300">
    <property type="entry name" value="P-loop containing nucleotide triphosphate hydrolases"/>
    <property type="match status" value="1"/>
</dbReference>
<keyword evidence="3" id="KW-0029">Amino-acid transport</keyword>
<evidence type="ECO:0000256" key="1">
    <source>
        <dbReference type="ARBA" id="ARBA00005417"/>
    </source>
</evidence>
<dbReference type="InterPro" id="IPR003439">
    <property type="entry name" value="ABC_transporter-like_ATP-bd"/>
</dbReference>
<gene>
    <name evidence="5" type="ORF">JCM21714_2399</name>
</gene>
<evidence type="ECO:0000313" key="6">
    <source>
        <dbReference type="Proteomes" id="UP000019102"/>
    </source>
</evidence>
<comment type="similarity">
    <text evidence="1">Belongs to the ABC transporter superfamily.</text>
</comment>
<dbReference type="PANTHER" id="PTHR43820">
    <property type="entry name" value="HIGH-AFFINITY BRANCHED-CHAIN AMINO ACID TRANSPORT ATP-BINDING PROTEIN LIVF"/>
    <property type="match status" value="1"/>
</dbReference>
<protein>
    <submittedName>
        <fullName evidence="5">Urea ABC transporter</fullName>
    </submittedName>
</protein>
<dbReference type="GO" id="GO:0016887">
    <property type="term" value="F:ATP hydrolysis activity"/>
    <property type="evidence" value="ECO:0007669"/>
    <property type="project" value="InterPro"/>
</dbReference>
<dbReference type="Pfam" id="PF00005">
    <property type="entry name" value="ABC_tran"/>
    <property type="match status" value="1"/>
</dbReference>
<organism evidence="5 6">
    <name type="scientific">Gracilibacillus boraciitolerans JCM 21714</name>
    <dbReference type="NCBI Taxonomy" id="1298598"/>
    <lineage>
        <taxon>Bacteria</taxon>
        <taxon>Bacillati</taxon>
        <taxon>Bacillota</taxon>
        <taxon>Bacilli</taxon>
        <taxon>Bacillales</taxon>
        <taxon>Bacillaceae</taxon>
        <taxon>Gracilibacillus</taxon>
    </lineage>
</organism>
<evidence type="ECO:0000313" key="5">
    <source>
        <dbReference type="EMBL" id="GAE93326.1"/>
    </source>
</evidence>
<dbReference type="InterPro" id="IPR027417">
    <property type="entry name" value="P-loop_NTPase"/>
</dbReference>
<name>W4VJI5_9BACI</name>
<dbReference type="STRING" id="1298598.JCM21714_2399"/>
<proteinExistence type="inferred from homology"/>
<dbReference type="GO" id="GO:0015807">
    <property type="term" value="P:L-amino acid transport"/>
    <property type="evidence" value="ECO:0007669"/>
    <property type="project" value="TreeGrafter"/>
</dbReference>
<dbReference type="AlphaFoldDB" id="W4VJI5"/>